<protein>
    <submittedName>
        <fullName evidence="3">Uncharacterized protein</fullName>
    </submittedName>
</protein>
<keyword evidence="4" id="KW-1185">Reference proteome</keyword>
<feature type="signal peptide" evidence="2">
    <location>
        <begin position="1"/>
        <end position="17"/>
    </location>
</feature>
<organism evidence="3 4">
    <name type="scientific">Papiliotrema laurentii</name>
    <name type="common">Cryptococcus laurentii</name>
    <dbReference type="NCBI Taxonomy" id="5418"/>
    <lineage>
        <taxon>Eukaryota</taxon>
        <taxon>Fungi</taxon>
        <taxon>Dikarya</taxon>
        <taxon>Basidiomycota</taxon>
        <taxon>Agaricomycotina</taxon>
        <taxon>Tremellomycetes</taxon>
        <taxon>Tremellales</taxon>
        <taxon>Rhynchogastremaceae</taxon>
        <taxon>Papiliotrema</taxon>
    </lineage>
</organism>
<evidence type="ECO:0000256" key="2">
    <source>
        <dbReference type="SAM" id="SignalP"/>
    </source>
</evidence>
<comment type="caution">
    <text evidence="3">The sequence shown here is derived from an EMBL/GenBank/DDBJ whole genome shotgun (WGS) entry which is preliminary data.</text>
</comment>
<dbReference type="EMBL" id="JAODAN010000011">
    <property type="protein sequence ID" value="KAK1921478.1"/>
    <property type="molecule type" value="Genomic_DNA"/>
</dbReference>
<keyword evidence="2" id="KW-0732">Signal</keyword>
<evidence type="ECO:0000313" key="4">
    <source>
        <dbReference type="Proteomes" id="UP001182556"/>
    </source>
</evidence>
<evidence type="ECO:0000256" key="1">
    <source>
        <dbReference type="SAM" id="MobiDB-lite"/>
    </source>
</evidence>
<sequence length="399" mass="39982">MPSLLLALPILALGASAQYTATYDPHNLPPSSEDGQYGTNACGTTSSQSSKCQNAYINSVNDFCLWGPPETTSNEGDGTSKIGNVEQIVVSYCLKDGYGTRTIPAGTVSSAHFVKVVNDKVSYVQVTGTGDLTKLLIPAGDEGGELDLTMFSLSLSPPYPPRYPTLPPDPTAWTGLGNPQGGLVFSNAFTGSLEQTHEWTSFMSSNDFCFRACRDGPNAAGYCEHIYDVLSCGFTIPGDHGPGFDDCLGDPTDEAPGVYGGSTFHQGDPTTPAPHPPGATSQCTPYSTIGGGTANLDAVTPSASSAASSAAASSAANSTVTSAISSAANSTSTVVSSTSTGPARSSASVVASTAASAGRSAASAGASAAAAAQSTGAATLQNGVSAGLVGLAVLAALFA</sequence>
<reference evidence="3" key="1">
    <citation type="submission" date="2023-02" db="EMBL/GenBank/DDBJ databases">
        <title>Identification and recombinant expression of a fungal hydrolase from Papiliotrema laurentii that hydrolyzes apple cutin and clears colloidal polyester polyurethane.</title>
        <authorList>
            <consortium name="DOE Joint Genome Institute"/>
            <person name="Roman V.A."/>
            <person name="Bojanowski C."/>
            <person name="Crable B.R."/>
            <person name="Wagner D.N."/>
            <person name="Hung C.S."/>
            <person name="Nadeau L.J."/>
            <person name="Schratz L."/>
            <person name="Haridas S."/>
            <person name="Pangilinan J."/>
            <person name="Lipzen A."/>
            <person name="Na H."/>
            <person name="Yan M."/>
            <person name="Ng V."/>
            <person name="Grigoriev I.V."/>
            <person name="Spatafora J.W."/>
            <person name="Barlow D."/>
            <person name="Biffinger J."/>
            <person name="Kelley-Loughnane N."/>
            <person name="Varaljay V.A."/>
            <person name="Crookes-Goodson W.J."/>
        </authorList>
    </citation>
    <scope>NUCLEOTIDE SEQUENCE</scope>
    <source>
        <strain evidence="3">5307AH</strain>
    </source>
</reference>
<dbReference type="Proteomes" id="UP001182556">
    <property type="component" value="Unassembled WGS sequence"/>
</dbReference>
<dbReference type="AlphaFoldDB" id="A0AAD9FNJ3"/>
<gene>
    <name evidence="3" type="ORF">DB88DRAFT_475346</name>
</gene>
<proteinExistence type="predicted"/>
<feature type="chain" id="PRO_5041950962" evidence="2">
    <location>
        <begin position="18"/>
        <end position="399"/>
    </location>
</feature>
<evidence type="ECO:0000313" key="3">
    <source>
        <dbReference type="EMBL" id="KAK1921478.1"/>
    </source>
</evidence>
<accession>A0AAD9FNJ3</accession>
<feature type="region of interest" description="Disordered" evidence="1">
    <location>
        <begin position="245"/>
        <end position="286"/>
    </location>
</feature>
<name>A0AAD9FNJ3_PAPLA</name>